<comment type="caution">
    <text evidence="2">The sequence shown here is derived from an EMBL/GenBank/DDBJ whole genome shotgun (WGS) entry which is preliminary data.</text>
</comment>
<keyword evidence="1" id="KW-1133">Transmembrane helix</keyword>
<keyword evidence="3" id="KW-1185">Reference proteome</keyword>
<dbReference type="AlphaFoldDB" id="A0AAV5SH48"/>
<organism evidence="2 3">
    <name type="scientific">Pristionchus entomophagus</name>
    <dbReference type="NCBI Taxonomy" id="358040"/>
    <lineage>
        <taxon>Eukaryota</taxon>
        <taxon>Metazoa</taxon>
        <taxon>Ecdysozoa</taxon>
        <taxon>Nematoda</taxon>
        <taxon>Chromadorea</taxon>
        <taxon>Rhabditida</taxon>
        <taxon>Rhabditina</taxon>
        <taxon>Diplogasteromorpha</taxon>
        <taxon>Diplogasteroidea</taxon>
        <taxon>Neodiplogasteridae</taxon>
        <taxon>Pristionchus</taxon>
    </lineage>
</organism>
<dbReference type="Proteomes" id="UP001432027">
    <property type="component" value="Unassembled WGS sequence"/>
</dbReference>
<reference evidence="2" key="1">
    <citation type="submission" date="2023-10" db="EMBL/GenBank/DDBJ databases">
        <title>Genome assembly of Pristionchus species.</title>
        <authorList>
            <person name="Yoshida K."/>
            <person name="Sommer R.J."/>
        </authorList>
    </citation>
    <scope>NUCLEOTIDE SEQUENCE</scope>
    <source>
        <strain evidence="2">RS0144</strain>
    </source>
</reference>
<proteinExistence type="predicted"/>
<evidence type="ECO:0000256" key="1">
    <source>
        <dbReference type="SAM" id="Phobius"/>
    </source>
</evidence>
<keyword evidence="1" id="KW-0812">Transmembrane</keyword>
<accession>A0AAV5SH48</accession>
<evidence type="ECO:0000313" key="2">
    <source>
        <dbReference type="EMBL" id="GMS81790.1"/>
    </source>
</evidence>
<feature type="non-terminal residue" evidence="2">
    <location>
        <position position="1"/>
    </location>
</feature>
<protein>
    <submittedName>
        <fullName evidence="2">Uncharacterized protein</fullName>
    </submittedName>
</protein>
<feature type="transmembrane region" description="Helical" evidence="1">
    <location>
        <begin position="104"/>
        <end position="127"/>
    </location>
</feature>
<name>A0AAV5SH48_9BILA</name>
<dbReference type="EMBL" id="BTSX01000001">
    <property type="protein sequence ID" value="GMS81790.1"/>
    <property type="molecule type" value="Genomic_DNA"/>
</dbReference>
<sequence length="143" mass="16118">LILCFSLHEDELPLPREHLLQFGEVLCLEILQLEVRLVLHRPLAQIHGVIGVLGFPAVGRPKVGRLEAIEGAVILDGQDVVVDLKEVAVRGDQMRDVQCVLFRYLLLLLVLVQPLLRVAFLLGRVLYQPRDQISTSEDGWDLQ</sequence>
<keyword evidence="1" id="KW-0472">Membrane</keyword>
<evidence type="ECO:0000313" key="3">
    <source>
        <dbReference type="Proteomes" id="UP001432027"/>
    </source>
</evidence>
<gene>
    <name evidence="2" type="ORF">PENTCL1PPCAC_3964</name>
</gene>